<dbReference type="Proteomes" id="UP001448207">
    <property type="component" value="Unassembled WGS sequence"/>
</dbReference>
<gene>
    <name evidence="2" type="ORF">J3Q64DRAFT_1838424</name>
</gene>
<evidence type="ECO:0000256" key="1">
    <source>
        <dbReference type="SAM" id="MobiDB-lite"/>
    </source>
</evidence>
<feature type="compositionally biased region" description="Basic and acidic residues" evidence="1">
    <location>
        <begin position="237"/>
        <end position="249"/>
    </location>
</feature>
<feature type="compositionally biased region" description="Polar residues" evidence="1">
    <location>
        <begin position="162"/>
        <end position="175"/>
    </location>
</feature>
<organism evidence="2 3">
    <name type="scientific">Phycomyces blakesleeanus</name>
    <dbReference type="NCBI Taxonomy" id="4837"/>
    <lineage>
        <taxon>Eukaryota</taxon>
        <taxon>Fungi</taxon>
        <taxon>Fungi incertae sedis</taxon>
        <taxon>Mucoromycota</taxon>
        <taxon>Mucoromycotina</taxon>
        <taxon>Mucoromycetes</taxon>
        <taxon>Mucorales</taxon>
        <taxon>Phycomycetaceae</taxon>
        <taxon>Phycomyces</taxon>
    </lineage>
</organism>
<feature type="region of interest" description="Disordered" evidence="1">
    <location>
        <begin position="237"/>
        <end position="287"/>
    </location>
</feature>
<comment type="caution">
    <text evidence="2">The sequence shown here is derived from an EMBL/GenBank/DDBJ whole genome shotgun (WGS) entry which is preliminary data.</text>
</comment>
<protein>
    <submittedName>
        <fullName evidence="2">Uncharacterized protein</fullName>
    </submittedName>
</protein>
<feature type="compositionally biased region" description="Low complexity" evidence="1">
    <location>
        <begin position="185"/>
        <end position="208"/>
    </location>
</feature>
<feature type="compositionally biased region" description="Low complexity" evidence="1">
    <location>
        <begin position="23"/>
        <end position="39"/>
    </location>
</feature>
<feature type="compositionally biased region" description="Basic and acidic residues" evidence="1">
    <location>
        <begin position="43"/>
        <end position="58"/>
    </location>
</feature>
<feature type="compositionally biased region" description="Polar residues" evidence="1">
    <location>
        <begin position="127"/>
        <end position="155"/>
    </location>
</feature>
<keyword evidence="3" id="KW-1185">Reference proteome</keyword>
<name>A0ABR3AQZ9_PHYBL</name>
<accession>A0ABR3AQZ9</accession>
<feature type="compositionally biased region" description="Low complexity" evidence="1">
    <location>
        <begin position="250"/>
        <end position="278"/>
    </location>
</feature>
<sequence>MNITISDRRRSGKRTTLTSPVSTMPTTRWPTTTTTTTATSVAKEPESRQTEGDDRKSGWTDVGVSKKATTPTTSGFGPFVNTDHDPFAGMKQCVDYQQEIERLKTLVPKVEAKKRPSSRPLSAGAWNENTSSSPRPTGKSTSSKGNVSVRRSSPTARPMSSLGISSRTLDDNSMGTERVRSATAPHSPVSSKSSTPTISPTPSHSNISDGSIKGIDETSVSISKAVVAAVNTLVDTSVKKSEAESEAESKATTTSSTSSSVSAAPSQSQSQSQSQTEPRNPITEEEKARFLEFVRSWTGGWKGGWEEESVKKTAGSLWAEQSPWDFTPDRQRAHQPDPMTNSQPLMDELYWHSSAAQIVLAPVHRPVQTSVAPRHTYQNDLWRNSLSLHAANSAAAMRPYFHPKAQYQQPGYTT</sequence>
<dbReference type="EMBL" id="JBCLYO010000020">
    <property type="protein sequence ID" value="KAL0080317.1"/>
    <property type="molecule type" value="Genomic_DNA"/>
</dbReference>
<proteinExistence type="predicted"/>
<reference evidence="2 3" key="1">
    <citation type="submission" date="2024-04" db="EMBL/GenBank/DDBJ databases">
        <title>Symmetric and asymmetric DNA N6-adenine methylation regulates different biological responses in Mucorales.</title>
        <authorList>
            <consortium name="Lawrence Berkeley National Laboratory"/>
            <person name="Lax C."/>
            <person name="Mondo S.J."/>
            <person name="Osorio-Concepcion M."/>
            <person name="Muszewska A."/>
            <person name="Corrochano-Luque M."/>
            <person name="Gutierrez G."/>
            <person name="Riley R."/>
            <person name="Lipzen A."/>
            <person name="Guo J."/>
            <person name="Hundley H."/>
            <person name="Amirebrahimi M."/>
            <person name="Ng V."/>
            <person name="Lorenzo-Gutierrez D."/>
            <person name="Binder U."/>
            <person name="Yang J."/>
            <person name="Song Y."/>
            <person name="Canovas D."/>
            <person name="Navarro E."/>
            <person name="Freitag M."/>
            <person name="Gabaldon T."/>
            <person name="Grigoriev I.V."/>
            <person name="Corrochano L.M."/>
            <person name="Nicolas F.E."/>
            <person name="Garre V."/>
        </authorList>
    </citation>
    <scope>NUCLEOTIDE SEQUENCE [LARGE SCALE GENOMIC DNA]</scope>
    <source>
        <strain evidence="2 3">L51</strain>
    </source>
</reference>
<evidence type="ECO:0000313" key="2">
    <source>
        <dbReference type="EMBL" id="KAL0080317.1"/>
    </source>
</evidence>
<evidence type="ECO:0000313" key="3">
    <source>
        <dbReference type="Proteomes" id="UP001448207"/>
    </source>
</evidence>
<feature type="region of interest" description="Disordered" evidence="1">
    <location>
        <begin position="1"/>
        <end position="79"/>
    </location>
</feature>
<feature type="region of interest" description="Disordered" evidence="1">
    <location>
        <begin position="111"/>
        <end position="212"/>
    </location>
</feature>